<proteinExistence type="predicted"/>
<accession>D8P998</accession>
<dbReference type="OrthoDB" id="9846899at2"/>
<dbReference type="EMBL" id="FP929003">
    <property type="protein sequence ID" value="CBK41955.1"/>
    <property type="molecule type" value="Genomic_DNA"/>
</dbReference>
<gene>
    <name evidence="2" type="ORF">NIDE2239</name>
</gene>
<name>D8P998_9BACT</name>
<reference evidence="2 3" key="1">
    <citation type="journal article" date="2010" name="Proc. Natl. Acad. Sci. U.S.A.">
        <title>A Nitrospira metagenome illuminates the physiology and evolution of globally important nitrite-oxidizing bacteria.</title>
        <authorList>
            <person name="Lucker S."/>
            <person name="Wagner M."/>
            <person name="Maixner F."/>
            <person name="Pelletier E."/>
            <person name="Koch H."/>
            <person name="Vacherie B."/>
            <person name="Rattei T."/>
            <person name="Sinninghe Damste J."/>
            <person name="Spieck E."/>
            <person name="Le Paslier D."/>
            <person name="Daims H."/>
        </authorList>
    </citation>
    <scope>NUCLEOTIDE SEQUENCE [LARGE SCALE GENOMIC DNA]</scope>
</reference>
<dbReference type="STRING" id="330214.NIDE2239"/>
<evidence type="ECO:0000313" key="3">
    <source>
        <dbReference type="Proteomes" id="UP000001660"/>
    </source>
</evidence>
<dbReference type="KEGG" id="nde:NIDE2239"/>
<evidence type="ECO:0000313" key="2">
    <source>
        <dbReference type="EMBL" id="CBK41955.1"/>
    </source>
</evidence>
<dbReference type="HOGENOM" id="CLU_2192236_0_0_0"/>
<organism evidence="2 3">
    <name type="scientific">Nitrospira defluvii</name>
    <dbReference type="NCBI Taxonomy" id="330214"/>
    <lineage>
        <taxon>Bacteria</taxon>
        <taxon>Pseudomonadati</taxon>
        <taxon>Nitrospirota</taxon>
        <taxon>Nitrospiria</taxon>
        <taxon>Nitrospirales</taxon>
        <taxon>Nitrospiraceae</taxon>
        <taxon>Nitrospira</taxon>
    </lineage>
</organism>
<dbReference type="Proteomes" id="UP000001660">
    <property type="component" value="Chromosome"/>
</dbReference>
<evidence type="ECO:0000256" key="1">
    <source>
        <dbReference type="SAM" id="MobiDB-lite"/>
    </source>
</evidence>
<protein>
    <submittedName>
        <fullName evidence="2">Uncharacterized protein</fullName>
    </submittedName>
</protein>
<keyword evidence="3" id="KW-1185">Reference proteome</keyword>
<feature type="region of interest" description="Disordered" evidence="1">
    <location>
        <begin position="84"/>
        <end position="108"/>
    </location>
</feature>
<dbReference type="AlphaFoldDB" id="D8P998"/>
<sequence>MATLNQMVAEQTKVISEARASLEAAFKKPPTQTAVIAAREATVAELKTRAANLAEAKVTFTRQIDQQLAGYQTEIAALEKLIEEDKKRFGDQPTPTPPRPIRGKGRGK</sequence>